<dbReference type="InterPro" id="IPR025965">
    <property type="entry name" value="FlgD/Vpr_Ig-like"/>
</dbReference>
<keyword evidence="9" id="KW-1185">Reference proteome</keyword>
<comment type="function">
    <text evidence="4 5">Required for flagellar hook formation. May act as a scaffolding protein.</text>
</comment>
<keyword evidence="8" id="KW-0966">Cell projection</keyword>
<evidence type="ECO:0000256" key="5">
    <source>
        <dbReference type="RuleBase" id="RU362076"/>
    </source>
</evidence>
<dbReference type="EMBL" id="JAGXFD010000001">
    <property type="protein sequence ID" value="MBZ9568263.1"/>
    <property type="molecule type" value="Genomic_DNA"/>
</dbReference>
<reference evidence="8 9" key="1">
    <citation type="submission" date="2021-05" db="EMBL/GenBank/DDBJ databases">
        <title>Petroleum and Energy Research Collection (APPE): ex situ preservation of microbial diversity associated with the oil industry and exploitation of its biotechnological potential.</title>
        <authorList>
            <person name="Paixao C.T.M."/>
            <person name="Gomes M.B."/>
            <person name="Oliveira V.M."/>
        </authorList>
    </citation>
    <scope>NUCLEOTIDE SEQUENCE [LARGE SCALE GENOMIC DNA]</scope>
    <source>
        <strain evidence="8 9">LIT2</strain>
    </source>
</reference>
<evidence type="ECO:0000313" key="9">
    <source>
        <dbReference type="Proteomes" id="UP001319883"/>
    </source>
</evidence>
<evidence type="ECO:0000256" key="3">
    <source>
        <dbReference type="ARBA" id="ARBA00022795"/>
    </source>
</evidence>
<feature type="domain" description="FlgD/Vpr Ig-like" evidence="6">
    <location>
        <begin position="109"/>
        <end position="184"/>
    </location>
</feature>
<dbReference type="Gene3D" id="2.30.30.910">
    <property type="match status" value="1"/>
</dbReference>
<evidence type="ECO:0000256" key="1">
    <source>
        <dbReference type="ARBA" id="ARBA00010577"/>
    </source>
</evidence>
<dbReference type="Proteomes" id="UP001319883">
    <property type="component" value="Unassembled WGS sequence"/>
</dbReference>
<sequence length="228" mass="23829">MANTIDPSVLNNMNLGAAAKKAAGSGSTEDLSNSFMTLLVTQLKNQNPMKPMENAEMTSQLAQINTVNGINQLNDTLDSLTSQIDTGQSLQAAALIGQGVLVPGDQVLKKDDATTPFGVELDSPADTVKVSIVGQNGEVVRTIDPQQVGALQAGTQSFVWDGTRNDGSTAPDGAYHVRIEATQDDKAVPVTALNYAQVNGVVTTDTGPRLDLGAIRGQVGLDAVRQIL</sequence>
<dbReference type="InterPro" id="IPR025963">
    <property type="entry name" value="FLgD_Tudor"/>
</dbReference>
<dbReference type="Gene3D" id="2.60.40.4070">
    <property type="match status" value="1"/>
</dbReference>
<organism evidence="8 9">
    <name type="scientific">Modicisalibacter tunisiensis</name>
    <dbReference type="NCBI Taxonomy" id="390637"/>
    <lineage>
        <taxon>Bacteria</taxon>
        <taxon>Pseudomonadati</taxon>
        <taxon>Pseudomonadota</taxon>
        <taxon>Gammaproteobacteria</taxon>
        <taxon>Oceanospirillales</taxon>
        <taxon>Halomonadaceae</taxon>
        <taxon>Modicisalibacter</taxon>
    </lineage>
</organism>
<keyword evidence="8" id="KW-0969">Cilium</keyword>
<dbReference type="Pfam" id="PF13861">
    <property type="entry name" value="FLgD_tudor"/>
    <property type="match status" value="1"/>
</dbReference>
<keyword evidence="8" id="KW-0282">Flagellum</keyword>
<name>A0ABS7X068_9GAMM</name>
<evidence type="ECO:0000259" key="7">
    <source>
        <dbReference type="Pfam" id="PF13861"/>
    </source>
</evidence>
<evidence type="ECO:0000313" key="8">
    <source>
        <dbReference type="EMBL" id="MBZ9568263.1"/>
    </source>
</evidence>
<evidence type="ECO:0000256" key="4">
    <source>
        <dbReference type="ARBA" id="ARBA00024746"/>
    </source>
</evidence>
<evidence type="ECO:0000259" key="6">
    <source>
        <dbReference type="Pfam" id="PF13860"/>
    </source>
</evidence>
<comment type="similarity">
    <text evidence="1 5">Belongs to the FlgD family.</text>
</comment>
<feature type="domain" description="FlgD Tudor-like" evidence="7">
    <location>
        <begin position="88"/>
        <end position="225"/>
    </location>
</feature>
<proteinExistence type="inferred from homology"/>
<comment type="caution">
    <text evidence="8">The sequence shown here is derived from an EMBL/GenBank/DDBJ whole genome shotgun (WGS) entry which is preliminary data.</text>
</comment>
<keyword evidence="3 5" id="KW-1005">Bacterial flagellum biogenesis</keyword>
<gene>
    <name evidence="8" type="primary">flgD</name>
    <name evidence="8" type="ORF">KGQ91_11345</name>
</gene>
<dbReference type="Pfam" id="PF13860">
    <property type="entry name" value="FlgD_ig"/>
    <property type="match status" value="1"/>
</dbReference>
<dbReference type="InterPro" id="IPR005648">
    <property type="entry name" value="FlgD"/>
</dbReference>
<protein>
    <recommendedName>
        <fullName evidence="2 5">Basal-body rod modification protein FlgD</fullName>
    </recommendedName>
</protein>
<evidence type="ECO:0000256" key="2">
    <source>
        <dbReference type="ARBA" id="ARBA00016013"/>
    </source>
</evidence>
<accession>A0ABS7X068</accession>
<dbReference type="Pfam" id="PF03963">
    <property type="entry name" value="FlgD"/>
    <property type="match status" value="1"/>
</dbReference>
<dbReference type="RefSeq" id="WP_224421029.1">
    <property type="nucleotide sequence ID" value="NZ_JAGXFD010000001.1"/>
</dbReference>